<proteinExistence type="predicted"/>
<dbReference type="KEGG" id="tki:TKV_c09320"/>
<feature type="domain" description="HD" evidence="7">
    <location>
        <begin position="20"/>
        <end position="135"/>
    </location>
</feature>
<dbReference type="InterPro" id="IPR051094">
    <property type="entry name" value="Diverse_Catalytic_Enzymes"/>
</dbReference>
<dbReference type="EC" id="3.6.1.41" evidence="1"/>
<comment type="catalytic activity">
    <reaction evidence="6">
        <text>P(1),P(4)-bis(5'-adenosyl) tetraphosphate + H2O = 2 ADP + 2 H(+)</text>
        <dbReference type="Rhea" id="RHEA:24252"/>
        <dbReference type="ChEBI" id="CHEBI:15377"/>
        <dbReference type="ChEBI" id="CHEBI:15378"/>
        <dbReference type="ChEBI" id="CHEBI:58141"/>
        <dbReference type="ChEBI" id="CHEBI:456216"/>
        <dbReference type="EC" id="3.6.1.41"/>
    </reaction>
</comment>
<gene>
    <name evidence="8" type="ORF">TKV_c09320</name>
</gene>
<dbReference type="GO" id="GO:0046872">
    <property type="term" value="F:metal ion binding"/>
    <property type="evidence" value="ECO:0007669"/>
    <property type="project" value="UniProtKB-KW"/>
</dbReference>
<evidence type="ECO:0000256" key="5">
    <source>
        <dbReference type="ARBA" id="ARBA00023004"/>
    </source>
</evidence>
<dbReference type="PANTHER" id="PTHR35795:SF1">
    <property type="entry name" value="BIS(5'-NUCLEOSYL)-TETRAPHOSPHATASE, SYMMETRICAL"/>
    <property type="match status" value="1"/>
</dbReference>
<dbReference type="InterPro" id="IPR006674">
    <property type="entry name" value="HD_domain"/>
</dbReference>
<dbReference type="eggNOG" id="COG1713">
    <property type="taxonomic scope" value="Bacteria"/>
</dbReference>
<dbReference type="Pfam" id="PF01966">
    <property type="entry name" value="HD"/>
    <property type="match status" value="1"/>
</dbReference>
<dbReference type="CDD" id="cd00077">
    <property type="entry name" value="HDc"/>
    <property type="match status" value="1"/>
</dbReference>
<dbReference type="InterPro" id="IPR005249">
    <property type="entry name" value="YqeK"/>
</dbReference>
<evidence type="ECO:0000313" key="9">
    <source>
        <dbReference type="Proteomes" id="UP000029669"/>
    </source>
</evidence>
<sequence length="194" mass="22112">MAYDIELIKNKLRSLLDEERYLHSIGVMETAIHLAKKYDANVEKAQVAGLLHDCAKGYSDEELLKFAQRYEIEVDEVLKHAPFLLHGPVGAYLAEEIFGIKDPEVKRAIALHTTGDVNMTLLDEIIFLADYIEPNRDFKGVEELRRLAKENLDLALLKSFDSTICYVIERGLLLYEKTVKARNYILLKLGSGEK</sequence>
<keyword evidence="5" id="KW-0408">Iron</keyword>
<dbReference type="NCBIfam" id="TIGR00488">
    <property type="entry name" value="bis(5'-nucleosyl)-tetraphosphatase (symmetrical) YqeK"/>
    <property type="match status" value="1"/>
</dbReference>
<dbReference type="HOGENOM" id="CLU_089580_1_2_9"/>
<evidence type="ECO:0000256" key="1">
    <source>
        <dbReference type="ARBA" id="ARBA00012506"/>
    </source>
</evidence>
<evidence type="ECO:0000313" key="8">
    <source>
        <dbReference type="EMBL" id="AIS52111.1"/>
    </source>
</evidence>
<name>A0A097AQK4_THEKI</name>
<dbReference type="SMART" id="SM00471">
    <property type="entry name" value="HDc"/>
    <property type="match status" value="1"/>
</dbReference>
<dbReference type="GO" id="GO:0000166">
    <property type="term" value="F:nucleotide binding"/>
    <property type="evidence" value="ECO:0007669"/>
    <property type="project" value="UniProtKB-KW"/>
</dbReference>
<dbReference type="EMBL" id="CP009170">
    <property type="protein sequence ID" value="AIS52111.1"/>
    <property type="molecule type" value="Genomic_DNA"/>
</dbReference>
<dbReference type="NCBIfam" id="TIGR00277">
    <property type="entry name" value="HDIG"/>
    <property type="match status" value="1"/>
</dbReference>
<dbReference type="SUPFAM" id="SSF109604">
    <property type="entry name" value="HD-domain/PDEase-like"/>
    <property type="match status" value="1"/>
</dbReference>
<dbReference type="PROSITE" id="PS51831">
    <property type="entry name" value="HD"/>
    <property type="match status" value="1"/>
</dbReference>
<dbReference type="STRING" id="2325.TKV_c09320"/>
<accession>A0A097AQK4</accession>
<dbReference type="Gene3D" id="1.10.3210.10">
    <property type="entry name" value="Hypothetical protein af1432"/>
    <property type="match status" value="1"/>
</dbReference>
<dbReference type="Proteomes" id="UP000029669">
    <property type="component" value="Chromosome"/>
</dbReference>
<keyword evidence="4 8" id="KW-0378">Hydrolase</keyword>
<evidence type="ECO:0000259" key="7">
    <source>
        <dbReference type="PROSITE" id="PS51831"/>
    </source>
</evidence>
<protein>
    <recommendedName>
        <fullName evidence="1">bis(5'-nucleosyl)-tetraphosphatase (symmetrical)</fullName>
        <ecNumber evidence="1">3.6.1.41</ecNumber>
    </recommendedName>
</protein>
<evidence type="ECO:0000256" key="6">
    <source>
        <dbReference type="ARBA" id="ARBA00049417"/>
    </source>
</evidence>
<dbReference type="InterPro" id="IPR003607">
    <property type="entry name" value="HD/PDEase_dom"/>
</dbReference>
<dbReference type="RefSeq" id="WP_049684913.1">
    <property type="nucleotide sequence ID" value="NZ_CP009170.1"/>
</dbReference>
<keyword evidence="2" id="KW-0479">Metal-binding</keyword>
<dbReference type="PANTHER" id="PTHR35795">
    <property type="entry name" value="SLR1885 PROTEIN"/>
    <property type="match status" value="1"/>
</dbReference>
<organism evidence="8 9">
    <name type="scientific">Thermoanaerobacter kivui</name>
    <name type="common">Acetogenium kivui</name>
    <dbReference type="NCBI Taxonomy" id="2325"/>
    <lineage>
        <taxon>Bacteria</taxon>
        <taxon>Bacillati</taxon>
        <taxon>Bacillota</taxon>
        <taxon>Clostridia</taxon>
        <taxon>Thermoanaerobacterales</taxon>
        <taxon>Thermoanaerobacteraceae</taxon>
        <taxon>Thermoanaerobacter</taxon>
    </lineage>
</organism>
<keyword evidence="9" id="KW-1185">Reference proteome</keyword>
<evidence type="ECO:0000256" key="4">
    <source>
        <dbReference type="ARBA" id="ARBA00022801"/>
    </source>
</evidence>
<dbReference type="GO" id="GO:0008803">
    <property type="term" value="F:bis(5'-nucleosyl)-tetraphosphatase (symmetrical) activity"/>
    <property type="evidence" value="ECO:0007669"/>
    <property type="project" value="UniProtKB-EC"/>
</dbReference>
<keyword evidence="3" id="KW-0547">Nucleotide-binding</keyword>
<evidence type="ECO:0000256" key="3">
    <source>
        <dbReference type="ARBA" id="ARBA00022741"/>
    </source>
</evidence>
<dbReference type="OrthoDB" id="5295945at2"/>
<dbReference type="AlphaFoldDB" id="A0A097AQK4"/>
<evidence type="ECO:0000256" key="2">
    <source>
        <dbReference type="ARBA" id="ARBA00022723"/>
    </source>
</evidence>
<reference evidence="9" key="1">
    <citation type="journal article" date="2015" name="Genome Announc.">
        <title>Whole-Genome Sequences of 80 Environmental and Clinical Isolates of Burkholderia pseudomallei.</title>
        <authorList>
            <person name="Johnson S.L."/>
            <person name="Baker A.L."/>
            <person name="Chain P.S."/>
            <person name="Currie B.J."/>
            <person name="Daligault H.E."/>
            <person name="Davenport K.W."/>
            <person name="Davis C.B."/>
            <person name="Inglis T.J."/>
            <person name="Kaestli M."/>
            <person name="Koren S."/>
            <person name="Mayo M."/>
            <person name="Merritt A.J."/>
            <person name="Price E.P."/>
            <person name="Sarovich D.S."/>
            <person name="Warner J."/>
            <person name="Rosovitz M.J."/>
        </authorList>
    </citation>
    <scope>NUCLEOTIDE SEQUENCE [LARGE SCALE GENOMIC DNA]</scope>
    <source>
        <strain evidence="9">DSM 2030</strain>
    </source>
</reference>
<dbReference type="InterPro" id="IPR006675">
    <property type="entry name" value="HDIG_dom"/>
</dbReference>